<feature type="non-terminal residue" evidence="1">
    <location>
        <position position="1"/>
    </location>
</feature>
<organism evidence="1">
    <name type="scientific">marine sediment metagenome</name>
    <dbReference type="NCBI Taxonomy" id="412755"/>
    <lineage>
        <taxon>unclassified sequences</taxon>
        <taxon>metagenomes</taxon>
        <taxon>ecological metagenomes</taxon>
    </lineage>
</organism>
<comment type="caution">
    <text evidence="1">The sequence shown here is derived from an EMBL/GenBank/DDBJ whole genome shotgun (WGS) entry which is preliminary data.</text>
</comment>
<sequence>LFNNQWKIKGLDQLNPYEYDVEFISSTTLPSISSIKVTQPTRSPTLIQTGMIDVDRQILLQLSDKDLENYLLAIGKEKADKIRNDDNFWKKKVSELNSKYIEIDDEEDDLMMNLPVGYFIINDNVGCVTLID</sequence>
<protein>
    <submittedName>
        <fullName evidence="1">Uncharacterized protein</fullName>
    </submittedName>
</protein>
<dbReference type="EMBL" id="BART01038403">
    <property type="protein sequence ID" value="GAH05525.1"/>
    <property type="molecule type" value="Genomic_DNA"/>
</dbReference>
<evidence type="ECO:0000313" key="1">
    <source>
        <dbReference type="EMBL" id="GAH05525.1"/>
    </source>
</evidence>
<gene>
    <name evidence="1" type="ORF">S01H4_63714</name>
</gene>
<dbReference type="AlphaFoldDB" id="X1DB45"/>
<feature type="non-terminal residue" evidence="1">
    <location>
        <position position="132"/>
    </location>
</feature>
<name>X1DB45_9ZZZZ</name>
<accession>X1DB45</accession>
<reference evidence="1" key="1">
    <citation type="journal article" date="2014" name="Front. Microbiol.">
        <title>High frequency of phylogenetically diverse reductive dehalogenase-homologous genes in deep subseafloor sedimentary metagenomes.</title>
        <authorList>
            <person name="Kawai M."/>
            <person name="Futagami T."/>
            <person name="Toyoda A."/>
            <person name="Takaki Y."/>
            <person name="Nishi S."/>
            <person name="Hori S."/>
            <person name="Arai W."/>
            <person name="Tsubouchi T."/>
            <person name="Morono Y."/>
            <person name="Uchiyama I."/>
            <person name="Ito T."/>
            <person name="Fujiyama A."/>
            <person name="Inagaki F."/>
            <person name="Takami H."/>
        </authorList>
    </citation>
    <scope>NUCLEOTIDE SEQUENCE</scope>
    <source>
        <strain evidence="1">Expedition CK06-06</strain>
    </source>
</reference>
<proteinExistence type="predicted"/>